<evidence type="ECO:0000256" key="1">
    <source>
        <dbReference type="SAM" id="MobiDB-lite"/>
    </source>
</evidence>
<reference evidence="2" key="1">
    <citation type="journal article" date="2023" name="Genome Biol. Evol.">
        <title>Long-read-based Genome Assembly of Drosophila gunungcola Reveals Fewer Chemosensory Genes in Flower-breeding Species.</title>
        <authorList>
            <person name="Negi A."/>
            <person name="Liao B.Y."/>
            <person name="Yeh S.D."/>
        </authorList>
    </citation>
    <scope>NUCLEOTIDE SEQUENCE</scope>
    <source>
        <strain evidence="2">Sukarami</strain>
    </source>
</reference>
<dbReference type="Proteomes" id="UP001059596">
    <property type="component" value="Unassembled WGS sequence"/>
</dbReference>
<gene>
    <name evidence="2" type="ORF">M5D96_008275</name>
</gene>
<accession>A0A9P9YK30</accession>
<evidence type="ECO:0000313" key="3">
    <source>
        <dbReference type="Proteomes" id="UP001059596"/>
    </source>
</evidence>
<protein>
    <submittedName>
        <fullName evidence="2">Uncharacterized protein</fullName>
    </submittedName>
</protein>
<dbReference type="AlphaFoldDB" id="A0A9P9YK30"/>
<sequence>MNDLISLDDSNNTSFDLEDFDPLNQNARPLPPLSKAFGKKSSTLPAGVNSSVVSASSVSNPLYPYFAPKHMATVAAVTGRTPPMHPPPLHQRSTIAAKPDDDFELLRKYGLDQFTLNANGTEKAQQQQHQLTTGKGMNNWTTFD</sequence>
<proteinExistence type="predicted"/>
<name>A0A9P9YK30_9MUSC</name>
<comment type="caution">
    <text evidence="2">The sequence shown here is derived from an EMBL/GenBank/DDBJ whole genome shotgun (WGS) entry which is preliminary data.</text>
</comment>
<evidence type="ECO:0000313" key="2">
    <source>
        <dbReference type="EMBL" id="KAI8038381.1"/>
    </source>
</evidence>
<dbReference type="EMBL" id="JAMKOV010000007">
    <property type="protein sequence ID" value="KAI8038381.1"/>
    <property type="molecule type" value="Genomic_DNA"/>
</dbReference>
<organism evidence="2 3">
    <name type="scientific">Drosophila gunungcola</name>
    <name type="common">fruit fly</name>
    <dbReference type="NCBI Taxonomy" id="103775"/>
    <lineage>
        <taxon>Eukaryota</taxon>
        <taxon>Metazoa</taxon>
        <taxon>Ecdysozoa</taxon>
        <taxon>Arthropoda</taxon>
        <taxon>Hexapoda</taxon>
        <taxon>Insecta</taxon>
        <taxon>Pterygota</taxon>
        <taxon>Neoptera</taxon>
        <taxon>Endopterygota</taxon>
        <taxon>Diptera</taxon>
        <taxon>Brachycera</taxon>
        <taxon>Muscomorpha</taxon>
        <taxon>Ephydroidea</taxon>
        <taxon>Drosophilidae</taxon>
        <taxon>Drosophila</taxon>
        <taxon>Sophophora</taxon>
    </lineage>
</organism>
<feature type="region of interest" description="Disordered" evidence="1">
    <location>
        <begin position="121"/>
        <end position="144"/>
    </location>
</feature>
<keyword evidence="3" id="KW-1185">Reference proteome</keyword>